<feature type="domain" description="Lipocalin-like" evidence="2">
    <location>
        <begin position="33"/>
        <end position="123"/>
    </location>
</feature>
<keyword evidence="4" id="KW-1185">Reference proteome</keyword>
<gene>
    <name evidence="3" type="ORF">KI659_11400</name>
</gene>
<sequence length="141" mass="16165">MPKFSNLIITAGIVIVTVAVSLGFVSNNPENIILGNWEEDSWTYEKTNEPSMFYYDLTTVRKHEAENWVFGENNTITFVKNGEILGKGTWIIKGRGHILKLTHEDGHIERYDIKELNDNEMILNFDIGMESRGIAKLTFKK</sequence>
<evidence type="ECO:0000256" key="1">
    <source>
        <dbReference type="SAM" id="Phobius"/>
    </source>
</evidence>
<keyword evidence="1" id="KW-1133">Transmembrane helix</keyword>
<evidence type="ECO:0000313" key="3">
    <source>
        <dbReference type="EMBL" id="MBS9524616.1"/>
    </source>
</evidence>
<dbReference type="InterPro" id="IPR024311">
    <property type="entry name" value="Lipocalin-like"/>
</dbReference>
<protein>
    <submittedName>
        <fullName evidence="3">Lipocalin family protein</fullName>
    </submittedName>
</protein>
<name>A0AAP2G514_9BACT</name>
<proteinExistence type="predicted"/>
<evidence type="ECO:0000259" key="2">
    <source>
        <dbReference type="Pfam" id="PF13648"/>
    </source>
</evidence>
<dbReference type="RefSeq" id="WP_213945464.1">
    <property type="nucleotide sequence ID" value="NZ_JAHBGI010000002.1"/>
</dbReference>
<keyword evidence="1" id="KW-0812">Transmembrane</keyword>
<evidence type="ECO:0000313" key="4">
    <source>
        <dbReference type="Proteomes" id="UP001319104"/>
    </source>
</evidence>
<keyword evidence="1" id="KW-0472">Membrane</keyword>
<dbReference type="Proteomes" id="UP001319104">
    <property type="component" value="Unassembled WGS sequence"/>
</dbReference>
<organism evidence="3 4">
    <name type="scientific">Litoribacter ruber</name>
    <dbReference type="NCBI Taxonomy" id="702568"/>
    <lineage>
        <taxon>Bacteria</taxon>
        <taxon>Pseudomonadati</taxon>
        <taxon>Bacteroidota</taxon>
        <taxon>Cytophagia</taxon>
        <taxon>Cytophagales</taxon>
        <taxon>Cyclobacteriaceae</taxon>
        <taxon>Litoribacter</taxon>
    </lineage>
</organism>
<feature type="transmembrane region" description="Helical" evidence="1">
    <location>
        <begin position="7"/>
        <end position="25"/>
    </location>
</feature>
<dbReference type="AlphaFoldDB" id="A0AAP2G514"/>
<dbReference type="Pfam" id="PF13648">
    <property type="entry name" value="Lipocalin_4"/>
    <property type="match status" value="1"/>
</dbReference>
<comment type="caution">
    <text evidence="3">The sequence shown here is derived from an EMBL/GenBank/DDBJ whole genome shotgun (WGS) entry which is preliminary data.</text>
</comment>
<dbReference type="EMBL" id="JAHCMY010000005">
    <property type="protein sequence ID" value="MBS9524616.1"/>
    <property type="molecule type" value="Genomic_DNA"/>
</dbReference>
<reference evidence="3 4" key="1">
    <citation type="submission" date="2021-05" db="EMBL/GenBank/DDBJ databases">
        <authorList>
            <person name="Zhang Z.D."/>
            <person name="Osman G."/>
        </authorList>
    </citation>
    <scope>NUCLEOTIDE SEQUENCE [LARGE SCALE GENOMIC DNA]</scope>
    <source>
        <strain evidence="3 4">KCTC 32217</strain>
    </source>
</reference>
<accession>A0AAP2G514</accession>